<dbReference type="InterPro" id="IPR035979">
    <property type="entry name" value="RBD_domain_sf"/>
</dbReference>
<evidence type="ECO:0000313" key="4">
    <source>
        <dbReference type="EMBL" id="CAF4420372.1"/>
    </source>
</evidence>
<evidence type="ECO:0000256" key="1">
    <source>
        <dbReference type="ARBA" id="ARBA00022737"/>
    </source>
</evidence>
<keyword evidence="1" id="KW-0677">Repeat</keyword>
<feature type="domain" description="PTBP1-like RNA recognition motif 2" evidence="3">
    <location>
        <begin position="3"/>
        <end position="79"/>
    </location>
</feature>
<dbReference type="Gene3D" id="3.30.70.330">
    <property type="match status" value="1"/>
</dbReference>
<sequence length="100" mass="11464">NETTVLCLTVQNAKYPITLDVIRKICSITGQILRICILRKRIIQVLIEFDSFETARKVKDELDGADIYSGCCTLKIDYANLKHLVVRGNDQDEIQLDFFN</sequence>
<dbReference type="Pfam" id="PF11835">
    <property type="entry name" value="RRM_8"/>
    <property type="match status" value="1"/>
</dbReference>
<evidence type="ECO:0000256" key="2">
    <source>
        <dbReference type="ARBA" id="ARBA00022884"/>
    </source>
</evidence>
<name>A0A820QIN5_9BILA</name>
<dbReference type="Proteomes" id="UP000663881">
    <property type="component" value="Unassembled WGS sequence"/>
</dbReference>
<feature type="non-terminal residue" evidence="4">
    <location>
        <position position="1"/>
    </location>
</feature>
<accession>A0A820QIN5</accession>
<keyword evidence="2" id="KW-0694">RNA-binding</keyword>
<organism evidence="4 5">
    <name type="scientific">Adineta steineri</name>
    <dbReference type="NCBI Taxonomy" id="433720"/>
    <lineage>
        <taxon>Eukaryota</taxon>
        <taxon>Metazoa</taxon>
        <taxon>Spiralia</taxon>
        <taxon>Gnathifera</taxon>
        <taxon>Rotifera</taxon>
        <taxon>Eurotatoria</taxon>
        <taxon>Bdelloidea</taxon>
        <taxon>Adinetida</taxon>
        <taxon>Adinetidae</taxon>
        <taxon>Adineta</taxon>
    </lineage>
</organism>
<evidence type="ECO:0000313" key="5">
    <source>
        <dbReference type="Proteomes" id="UP000663881"/>
    </source>
</evidence>
<dbReference type="AlphaFoldDB" id="A0A820QIN5"/>
<proteinExistence type="predicted"/>
<comment type="caution">
    <text evidence="4">The sequence shown here is derived from an EMBL/GenBank/DDBJ whole genome shotgun (WGS) entry which is preliminary data.</text>
</comment>
<dbReference type="EMBL" id="CAJOAY010030608">
    <property type="protein sequence ID" value="CAF4420372.1"/>
    <property type="molecule type" value="Genomic_DNA"/>
</dbReference>
<dbReference type="PANTHER" id="PTHR15592">
    <property type="entry name" value="MATRIN 3/NUCLEAR PROTEIN 220-RELATED"/>
    <property type="match status" value="1"/>
</dbReference>
<evidence type="ECO:0000259" key="3">
    <source>
        <dbReference type="Pfam" id="PF11835"/>
    </source>
</evidence>
<dbReference type="InterPro" id="IPR012677">
    <property type="entry name" value="Nucleotide-bd_a/b_plait_sf"/>
</dbReference>
<protein>
    <recommendedName>
        <fullName evidence="3">PTBP1-like RNA recognition motif 2 domain-containing protein</fullName>
    </recommendedName>
</protein>
<gene>
    <name evidence="4" type="ORF">OKA104_LOCUS52486</name>
</gene>
<reference evidence="4" key="1">
    <citation type="submission" date="2021-02" db="EMBL/GenBank/DDBJ databases">
        <authorList>
            <person name="Nowell W R."/>
        </authorList>
    </citation>
    <scope>NUCLEOTIDE SEQUENCE</scope>
</reference>
<dbReference type="SUPFAM" id="SSF54928">
    <property type="entry name" value="RNA-binding domain, RBD"/>
    <property type="match status" value="1"/>
</dbReference>
<dbReference type="GO" id="GO:0003723">
    <property type="term" value="F:RNA binding"/>
    <property type="evidence" value="ECO:0007669"/>
    <property type="project" value="UniProtKB-KW"/>
</dbReference>
<dbReference type="InterPro" id="IPR021790">
    <property type="entry name" value="PTBP1-like_RRM2"/>
</dbReference>